<organism evidence="2 3">
    <name type="scientific">Liparis tanakae</name>
    <name type="common">Tanaka's snailfish</name>
    <dbReference type="NCBI Taxonomy" id="230148"/>
    <lineage>
        <taxon>Eukaryota</taxon>
        <taxon>Metazoa</taxon>
        <taxon>Chordata</taxon>
        <taxon>Craniata</taxon>
        <taxon>Vertebrata</taxon>
        <taxon>Euteleostomi</taxon>
        <taxon>Actinopterygii</taxon>
        <taxon>Neopterygii</taxon>
        <taxon>Teleostei</taxon>
        <taxon>Neoteleostei</taxon>
        <taxon>Acanthomorphata</taxon>
        <taxon>Eupercaria</taxon>
        <taxon>Perciformes</taxon>
        <taxon>Cottioidei</taxon>
        <taxon>Cottales</taxon>
        <taxon>Liparidae</taxon>
        <taxon>Liparis</taxon>
    </lineage>
</organism>
<sequence length="104" mass="11582">MRLALLQPAVSGSRRLLSPSAAGRRADTYPEFPHLQQQNRQTRKAMMRIPPNTDKSLGSLSYLGQVRKSERRRSADPGEAGAKRWRPGNPSSSRGDADYSKRSC</sequence>
<dbReference type="EMBL" id="SRLO01000678">
    <property type="protein sequence ID" value="TNN48885.1"/>
    <property type="molecule type" value="Genomic_DNA"/>
</dbReference>
<evidence type="ECO:0000313" key="2">
    <source>
        <dbReference type="EMBL" id="TNN48885.1"/>
    </source>
</evidence>
<evidence type="ECO:0000256" key="1">
    <source>
        <dbReference type="SAM" id="MobiDB-lite"/>
    </source>
</evidence>
<feature type="compositionally biased region" description="Basic and acidic residues" evidence="1">
    <location>
        <begin position="95"/>
        <end position="104"/>
    </location>
</feature>
<evidence type="ECO:0000313" key="3">
    <source>
        <dbReference type="Proteomes" id="UP000314294"/>
    </source>
</evidence>
<gene>
    <name evidence="2" type="ORF">EYF80_040908</name>
</gene>
<dbReference type="AlphaFoldDB" id="A0A4Z2G6Y7"/>
<proteinExistence type="predicted"/>
<protein>
    <submittedName>
        <fullName evidence="2">Uncharacterized protein</fullName>
    </submittedName>
</protein>
<accession>A0A4Z2G6Y7</accession>
<reference evidence="2 3" key="1">
    <citation type="submission" date="2019-03" db="EMBL/GenBank/DDBJ databases">
        <title>First draft genome of Liparis tanakae, snailfish: a comprehensive survey of snailfish specific genes.</title>
        <authorList>
            <person name="Kim W."/>
            <person name="Song I."/>
            <person name="Jeong J.-H."/>
            <person name="Kim D."/>
            <person name="Kim S."/>
            <person name="Ryu S."/>
            <person name="Song J.Y."/>
            <person name="Lee S.K."/>
        </authorList>
    </citation>
    <scope>NUCLEOTIDE SEQUENCE [LARGE SCALE GENOMIC DNA]</scope>
    <source>
        <tissue evidence="2">Muscle</tissue>
    </source>
</reference>
<name>A0A4Z2G6Y7_9TELE</name>
<keyword evidence="3" id="KW-1185">Reference proteome</keyword>
<feature type="region of interest" description="Disordered" evidence="1">
    <location>
        <begin position="16"/>
        <end position="104"/>
    </location>
</feature>
<dbReference type="Proteomes" id="UP000314294">
    <property type="component" value="Unassembled WGS sequence"/>
</dbReference>
<comment type="caution">
    <text evidence="2">The sequence shown here is derived from an EMBL/GenBank/DDBJ whole genome shotgun (WGS) entry which is preliminary data.</text>
</comment>